<evidence type="ECO:0000313" key="7">
    <source>
        <dbReference type="EMBL" id="GAQ87021.1"/>
    </source>
</evidence>
<dbReference type="PANTHER" id="PTHR42887">
    <property type="entry name" value="OS12G0638800 PROTEIN"/>
    <property type="match status" value="1"/>
</dbReference>
<evidence type="ECO:0000313" key="8">
    <source>
        <dbReference type="Proteomes" id="UP000054558"/>
    </source>
</evidence>
<feature type="region of interest" description="Disordered" evidence="4">
    <location>
        <begin position="124"/>
        <end position="150"/>
    </location>
</feature>
<dbReference type="InterPro" id="IPR023166">
    <property type="entry name" value="BaiN-like_dom_sf"/>
</dbReference>
<keyword evidence="2" id="KW-0285">Flavoprotein</keyword>
<dbReference type="OMA" id="RCNFTNM"/>
<dbReference type="OrthoDB" id="9930022at2759"/>
<dbReference type="InterPro" id="IPR004792">
    <property type="entry name" value="BaiN-like"/>
</dbReference>
<reference evidence="7 8" key="1">
    <citation type="journal article" date="2014" name="Nat. Commun.">
        <title>Klebsormidium flaccidum genome reveals primary factors for plant terrestrial adaptation.</title>
        <authorList>
            <person name="Hori K."/>
            <person name="Maruyama F."/>
            <person name="Fujisawa T."/>
            <person name="Togashi T."/>
            <person name="Yamamoto N."/>
            <person name="Seo M."/>
            <person name="Sato S."/>
            <person name="Yamada T."/>
            <person name="Mori H."/>
            <person name="Tajima N."/>
            <person name="Moriyama T."/>
            <person name="Ikeuchi M."/>
            <person name="Watanabe M."/>
            <person name="Wada H."/>
            <person name="Kobayashi K."/>
            <person name="Saito M."/>
            <person name="Masuda T."/>
            <person name="Sasaki-Sekimoto Y."/>
            <person name="Mashiguchi K."/>
            <person name="Awai K."/>
            <person name="Shimojima M."/>
            <person name="Masuda S."/>
            <person name="Iwai M."/>
            <person name="Nobusawa T."/>
            <person name="Narise T."/>
            <person name="Kondo S."/>
            <person name="Saito H."/>
            <person name="Sato R."/>
            <person name="Murakawa M."/>
            <person name="Ihara Y."/>
            <person name="Oshima-Yamada Y."/>
            <person name="Ohtaka K."/>
            <person name="Satoh M."/>
            <person name="Sonobe K."/>
            <person name="Ishii M."/>
            <person name="Ohtani R."/>
            <person name="Kanamori-Sato M."/>
            <person name="Honoki R."/>
            <person name="Miyazaki D."/>
            <person name="Mochizuki H."/>
            <person name="Umetsu J."/>
            <person name="Higashi K."/>
            <person name="Shibata D."/>
            <person name="Kamiya Y."/>
            <person name="Sato N."/>
            <person name="Nakamura Y."/>
            <person name="Tabata S."/>
            <person name="Ida S."/>
            <person name="Kurokawa K."/>
            <person name="Ohta H."/>
        </authorList>
    </citation>
    <scope>NUCLEOTIDE SEQUENCE [LARGE SCALE GENOMIC DNA]</scope>
    <source>
        <strain evidence="7 8">NIES-2285</strain>
    </source>
</reference>
<proteinExistence type="predicted"/>
<feature type="domain" description="RsdA/BaiN/AoA(So)-like insert" evidence="6">
    <location>
        <begin position="345"/>
        <end position="515"/>
    </location>
</feature>
<dbReference type="NCBIfam" id="TIGR00275">
    <property type="entry name" value="aminoacetone oxidase family FAD-binding enzyme"/>
    <property type="match status" value="1"/>
</dbReference>
<comment type="cofactor">
    <cofactor evidence="1">
        <name>FAD</name>
        <dbReference type="ChEBI" id="CHEBI:57692"/>
    </cofactor>
</comment>
<dbReference type="Gene3D" id="2.40.30.10">
    <property type="entry name" value="Translation factors"/>
    <property type="match status" value="1"/>
</dbReference>
<evidence type="ECO:0000256" key="3">
    <source>
        <dbReference type="ARBA" id="ARBA00022827"/>
    </source>
</evidence>
<dbReference type="PRINTS" id="PR00368">
    <property type="entry name" value="FADPNR"/>
</dbReference>
<evidence type="ECO:0000256" key="4">
    <source>
        <dbReference type="SAM" id="MobiDB-lite"/>
    </source>
</evidence>
<dbReference type="SUPFAM" id="SSF160996">
    <property type="entry name" value="HI0933 insert domain-like"/>
    <property type="match status" value="1"/>
</dbReference>
<dbReference type="InterPro" id="IPR036188">
    <property type="entry name" value="FAD/NAD-bd_sf"/>
</dbReference>
<evidence type="ECO:0000259" key="6">
    <source>
        <dbReference type="Pfam" id="PF22780"/>
    </source>
</evidence>
<dbReference type="Pfam" id="PF03486">
    <property type="entry name" value="HI0933_like"/>
    <property type="match status" value="1"/>
</dbReference>
<gene>
    <name evidence="7" type="ORF">KFL_003260040</name>
</gene>
<name>A0A1Y1ID38_KLENI</name>
<dbReference type="Pfam" id="PF22780">
    <property type="entry name" value="HI0933_like_1st"/>
    <property type="match status" value="1"/>
</dbReference>
<dbReference type="Proteomes" id="UP000054558">
    <property type="component" value="Unassembled WGS sequence"/>
</dbReference>
<dbReference type="InterPro" id="IPR055178">
    <property type="entry name" value="RsdA/BaiN/AoA(So)-like_dom"/>
</dbReference>
<evidence type="ECO:0000259" key="5">
    <source>
        <dbReference type="Pfam" id="PF03486"/>
    </source>
</evidence>
<dbReference type="PRINTS" id="PR00411">
    <property type="entry name" value="PNDRDTASEI"/>
</dbReference>
<keyword evidence="8" id="KW-1185">Reference proteome</keyword>
<sequence length="596" mass="62494">MAHALARARGAAAFFQGSLTIRASFQEGTTAAISVQTPFCGHSGTFPRFSELPVSFQRWQSQSSSGSHSQKVSVVANGAQAPVSGFGHGCASEGPVSSGASVSRETVRSTFDGATLAATESGAAQNGVHNAHSHCSPDDPHPGSSLGDKSGGASDALTLVVVGGGAAGIFGAIRAKEACPDLEVVVLEKSAPLSKVRISGGGRCNVTTGLHIEPGPLSGQYPRGHRELRGAFFRTHGPKETVEWFEARGVALKKEDDGRMFPVTNTSATVIDCLLSEVQRLGVKLRNGTNVLSVRRLPGGHFELTLGPVTRPSVMTSDFLMLATGSAQRGYELAGALGHTVIDPRPSLFTFCTPDTDLTALAGVSFPQVGGELHLEGQRKPPPGLQQEGPLLITHWGLSGPLVLKLSAWGARGLFDTAYKGSLVVDFLPGMQAAAVAQEMLAYRTRAGKKKLASGGPPALDLPRRFWLYLLQKEGLDPELTWAQAPGKPLQKLTDSLKRRPFIIAGKGQFKDEVVKAGGVPLKEVTLATMESRVCRGLFLAGELLDVDGVTGGFNFQNAWTGGYIAGSTIARAAGELLAAAGTHLEFEEEAQAASC</sequence>
<dbReference type="InterPro" id="IPR057661">
    <property type="entry name" value="RsdA/BaiN/AoA(So)_Rossmann"/>
</dbReference>
<accession>A0A1Y1ID38</accession>
<organism evidence="7 8">
    <name type="scientific">Klebsormidium nitens</name>
    <name type="common">Green alga</name>
    <name type="synonym">Ulothrix nitens</name>
    <dbReference type="NCBI Taxonomy" id="105231"/>
    <lineage>
        <taxon>Eukaryota</taxon>
        <taxon>Viridiplantae</taxon>
        <taxon>Streptophyta</taxon>
        <taxon>Klebsormidiophyceae</taxon>
        <taxon>Klebsormidiales</taxon>
        <taxon>Klebsormidiaceae</taxon>
        <taxon>Klebsormidium</taxon>
    </lineage>
</organism>
<dbReference type="EMBL" id="DF237275">
    <property type="protein sequence ID" value="GAQ87021.1"/>
    <property type="molecule type" value="Genomic_DNA"/>
</dbReference>
<dbReference type="STRING" id="105231.A0A1Y1ID38"/>
<dbReference type="Gene3D" id="1.10.8.260">
    <property type="entry name" value="HI0933 insert domain-like"/>
    <property type="match status" value="1"/>
</dbReference>
<protein>
    <submittedName>
        <fullName evidence="7">Uncharacterized protein</fullName>
    </submittedName>
</protein>
<feature type="domain" description="RsdA/BaiN/AoA(So)-like Rossmann fold-like" evidence="5">
    <location>
        <begin position="159"/>
        <end position="568"/>
    </location>
</feature>
<dbReference type="SUPFAM" id="SSF51905">
    <property type="entry name" value="FAD/NAD(P)-binding domain"/>
    <property type="match status" value="1"/>
</dbReference>
<evidence type="ECO:0000256" key="1">
    <source>
        <dbReference type="ARBA" id="ARBA00001974"/>
    </source>
</evidence>
<evidence type="ECO:0000256" key="2">
    <source>
        <dbReference type="ARBA" id="ARBA00022630"/>
    </source>
</evidence>
<dbReference type="Gene3D" id="3.50.50.60">
    <property type="entry name" value="FAD/NAD(P)-binding domain"/>
    <property type="match status" value="1"/>
</dbReference>
<keyword evidence="3" id="KW-0274">FAD</keyword>
<dbReference type="PANTHER" id="PTHR42887:SF2">
    <property type="entry name" value="OS12G0638800 PROTEIN"/>
    <property type="match status" value="1"/>
</dbReference>
<dbReference type="AlphaFoldDB" id="A0A1Y1ID38"/>